<dbReference type="Gene3D" id="2.60.450.10">
    <property type="entry name" value="Lipopolysaccharide (LPS) transport protein A like domain"/>
    <property type="match status" value="1"/>
</dbReference>
<dbReference type="RefSeq" id="WP_099593666.1">
    <property type="nucleotide sequence ID" value="NZ_MDGM01000012.1"/>
</dbReference>
<keyword evidence="1" id="KW-0472">Membrane</keyword>
<evidence type="ECO:0000259" key="2">
    <source>
        <dbReference type="Pfam" id="PF04453"/>
    </source>
</evidence>
<dbReference type="GO" id="GO:1990351">
    <property type="term" value="C:transporter complex"/>
    <property type="evidence" value="ECO:0007669"/>
    <property type="project" value="TreeGrafter"/>
</dbReference>
<feature type="domain" description="LptD C-terminal" evidence="2">
    <location>
        <begin position="277"/>
        <end position="635"/>
    </location>
</feature>
<dbReference type="PANTHER" id="PTHR30189">
    <property type="entry name" value="LPS-ASSEMBLY PROTEIN"/>
    <property type="match status" value="1"/>
</dbReference>
<name>A0A2G5K7Q6_9RHOB</name>
<comment type="caution">
    <text evidence="4">The sequence shown here is derived from an EMBL/GenBank/DDBJ whole genome shotgun (WGS) entry which is preliminary data.</text>
</comment>
<reference evidence="4 5" key="1">
    <citation type="submission" date="2016-08" db="EMBL/GenBank/DDBJ databases">
        <title>Draft genome of Amylibacter sp. strain 4G11.</title>
        <authorList>
            <person name="Wong S.-K."/>
            <person name="Hamasaki K."/>
            <person name="Yoshizawa S."/>
        </authorList>
    </citation>
    <scope>NUCLEOTIDE SEQUENCE [LARGE SCALE GENOMIC DNA]</scope>
    <source>
        <strain evidence="4 5">4G11</strain>
    </source>
</reference>
<protein>
    <recommendedName>
        <fullName evidence="1">LPS-assembly protein LptD</fullName>
    </recommendedName>
</protein>
<comment type="subunit">
    <text evidence="1">Component of the lipopolysaccharide transport and assembly complex.</text>
</comment>
<comment type="subcellular location">
    <subcellularLocation>
        <location evidence="1">Cell outer membrane</location>
    </subcellularLocation>
</comment>
<dbReference type="PANTHER" id="PTHR30189:SF1">
    <property type="entry name" value="LPS-ASSEMBLY PROTEIN LPTD"/>
    <property type="match status" value="1"/>
</dbReference>
<dbReference type="InterPro" id="IPR050218">
    <property type="entry name" value="LptD"/>
</dbReference>
<keyword evidence="1" id="KW-0732">Signal</keyword>
<proteinExistence type="inferred from homology"/>
<feature type="chain" id="PRO_5013978056" description="LPS-assembly protein LptD" evidence="1">
    <location>
        <begin position="25"/>
        <end position="708"/>
    </location>
</feature>
<dbReference type="Pfam" id="PF04453">
    <property type="entry name" value="LptD"/>
    <property type="match status" value="1"/>
</dbReference>
<evidence type="ECO:0000259" key="3">
    <source>
        <dbReference type="Pfam" id="PF19838"/>
    </source>
</evidence>
<dbReference type="Pfam" id="PF19838">
    <property type="entry name" value="LptD_2"/>
    <property type="match status" value="1"/>
</dbReference>
<evidence type="ECO:0000256" key="1">
    <source>
        <dbReference type="HAMAP-Rule" id="MF_01411"/>
    </source>
</evidence>
<comment type="caution">
    <text evidence="1">Lacks conserved residue(s) required for the propagation of feature annotation.</text>
</comment>
<evidence type="ECO:0000313" key="5">
    <source>
        <dbReference type="Proteomes" id="UP000231516"/>
    </source>
</evidence>
<sequence precursor="true">MKRFQNIAFAALTLFLSTGAMVNAQNAPEGVGLLADQISYDPDTQSLIATGNVRVIYNEQVLTTDRVIYNQATGELTLPAAFELVSDDGTVITGTSATLDDQATRGLITGAQILINDQFQMAASDFSRSNGRYKVMQQVVASTCNICSQNDVPFWQIRSKRVVHDEQERRIHFENPSLRLLGVPVLYLPYLSTPDPSVSRATGFLIPSFRHSSNLGYRVDLPYYIAIDDHRDATITPSIASAESFVVEGEYRHRFVNGQITANGAIALADPLSDTRFRSFATVTGDFNLRRDYQLAFKLDLSSDDTFLDQYDFNDDDRLFNFITLEKTTDDSFFSLGASFTQSLRADEVDEEIPLVFPQVYYRKNLDFDALPGRFGYTAQTVSLIRTDGSRFARVGGQLDWYNNWQFNNGILLNMETKVEGNAYLVSNSVEYPERHYTNFTPTAAVELRYPLSKTVGNAIHVIEPIAQLVWSPDRAFDSPNEDSPQAEFSENNLFSTDRFQGFDESERGLRLNVGVNYLRYDPRGWELGVTVGRVFRQRDLNQFPDSVSAGLDGIVSDYVGAFSLRFPNQFSLSSRALFDGRGKVSKNETRFSATHKKLKLDASYVWLDEQVVLDENERQHEIALDARYQANQNWLFNAEWRHDLEANDATERTLGVQYENECAKVAFSVSLQNEALGKLTREFGLKISLEGLGARKSKPKFARRCGL</sequence>
<keyword evidence="1" id="KW-0998">Cell outer membrane</keyword>
<dbReference type="InterPro" id="IPR007543">
    <property type="entry name" value="LptD_C"/>
</dbReference>
<dbReference type="GO" id="GO:0015920">
    <property type="term" value="P:lipopolysaccharide transport"/>
    <property type="evidence" value="ECO:0007669"/>
    <property type="project" value="InterPro"/>
</dbReference>
<gene>
    <name evidence="1" type="primary">lptD</name>
    <name evidence="4" type="ORF">BFP76_06995</name>
</gene>
<keyword evidence="5" id="KW-1185">Reference proteome</keyword>
<dbReference type="EMBL" id="MDGM01000012">
    <property type="protein sequence ID" value="PIB24900.1"/>
    <property type="molecule type" value="Genomic_DNA"/>
</dbReference>
<dbReference type="Proteomes" id="UP000231516">
    <property type="component" value="Unassembled WGS sequence"/>
</dbReference>
<feature type="domain" description="LPS-assembly protein LptD central" evidence="3">
    <location>
        <begin position="177"/>
        <end position="254"/>
    </location>
</feature>
<dbReference type="GO" id="GO:0009279">
    <property type="term" value="C:cell outer membrane"/>
    <property type="evidence" value="ECO:0007669"/>
    <property type="project" value="UniProtKB-SubCell"/>
</dbReference>
<dbReference type="InterPro" id="IPR045659">
    <property type="entry name" value="LptD_2"/>
</dbReference>
<comment type="similarity">
    <text evidence="1">Belongs to the LptD family.</text>
</comment>
<dbReference type="AlphaFoldDB" id="A0A2G5K7Q6"/>
<evidence type="ECO:0000313" key="4">
    <source>
        <dbReference type="EMBL" id="PIB24900.1"/>
    </source>
</evidence>
<dbReference type="OrthoDB" id="9760225at2"/>
<dbReference type="GO" id="GO:0043165">
    <property type="term" value="P:Gram-negative-bacterium-type cell outer membrane assembly"/>
    <property type="evidence" value="ECO:0007669"/>
    <property type="project" value="UniProtKB-UniRule"/>
</dbReference>
<dbReference type="InterPro" id="IPR020889">
    <property type="entry name" value="LipoPS_assembly_LptD"/>
</dbReference>
<dbReference type="HAMAP" id="MF_01411">
    <property type="entry name" value="LPS_assembly_LptD"/>
    <property type="match status" value="1"/>
</dbReference>
<organism evidence="4 5">
    <name type="scientific">Paramylibacter kogurei</name>
    <dbReference type="NCBI Taxonomy" id="1889778"/>
    <lineage>
        <taxon>Bacteria</taxon>
        <taxon>Pseudomonadati</taxon>
        <taxon>Pseudomonadota</taxon>
        <taxon>Alphaproteobacteria</taxon>
        <taxon>Rhodobacterales</taxon>
        <taxon>Paracoccaceae</taxon>
        <taxon>Paramylibacter</taxon>
    </lineage>
</organism>
<comment type="function">
    <text evidence="1">Involved in the assembly of lipopolysaccharide (LPS) at the surface of the outer membrane.</text>
</comment>
<accession>A0A2G5K7Q6</accession>
<feature type="signal peptide" evidence="1">
    <location>
        <begin position="1"/>
        <end position="24"/>
    </location>
</feature>